<dbReference type="RefSeq" id="WP_145098137.1">
    <property type="nucleotide sequence ID" value="NZ_CP036274.1"/>
</dbReference>
<evidence type="ECO:0000256" key="4">
    <source>
        <dbReference type="SAM" id="Coils"/>
    </source>
</evidence>
<proteinExistence type="predicted"/>
<feature type="domain" description="Cytochrome c" evidence="7">
    <location>
        <begin position="22"/>
        <end position="120"/>
    </location>
</feature>
<dbReference type="OrthoDB" id="127107at2"/>
<evidence type="ECO:0000313" key="8">
    <source>
        <dbReference type="EMBL" id="QDU31273.1"/>
    </source>
</evidence>
<protein>
    <submittedName>
        <fullName evidence="8">Planctomycete cytochrome C</fullName>
    </submittedName>
</protein>
<reference evidence="8 9" key="1">
    <citation type="submission" date="2019-02" db="EMBL/GenBank/DDBJ databases">
        <title>Deep-cultivation of Planctomycetes and their phenomic and genomic characterization uncovers novel biology.</title>
        <authorList>
            <person name="Wiegand S."/>
            <person name="Jogler M."/>
            <person name="Boedeker C."/>
            <person name="Pinto D."/>
            <person name="Vollmers J."/>
            <person name="Rivas-Marin E."/>
            <person name="Kohn T."/>
            <person name="Peeters S.H."/>
            <person name="Heuer A."/>
            <person name="Rast P."/>
            <person name="Oberbeckmann S."/>
            <person name="Bunk B."/>
            <person name="Jeske O."/>
            <person name="Meyerdierks A."/>
            <person name="Storesund J.E."/>
            <person name="Kallscheuer N."/>
            <person name="Luecker S."/>
            <person name="Lage O.M."/>
            <person name="Pohl T."/>
            <person name="Merkel B.J."/>
            <person name="Hornburger P."/>
            <person name="Mueller R.-W."/>
            <person name="Bruemmer F."/>
            <person name="Labrenz M."/>
            <person name="Spormann A.M."/>
            <person name="Op den Camp H."/>
            <person name="Overmann J."/>
            <person name="Amann R."/>
            <person name="Jetten M.S.M."/>
            <person name="Mascher T."/>
            <person name="Medema M.H."/>
            <person name="Devos D.P."/>
            <person name="Kaster A.-K."/>
            <person name="Ovreas L."/>
            <person name="Rohde M."/>
            <person name="Galperin M.Y."/>
            <person name="Jogler C."/>
        </authorList>
    </citation>
    <scope>NUCLEOTIDE SEQUENCE [LARGE SCALE GENOMIC DNA]</scope>
    <source>
        <strain evidence="8 9">ETA_A8</strain>
    </source>
</reference>
<dbReference type="InterPro" id="IPR011429">
    <property type="entry name" value="Cyt_c_Planctomycete-type"/>
</dbReference>
<dbReference type="KEGG" id="aagg:ETAA8_64260"/>
<keyword evidence="6" id="KW-0732">Signal</keyword>
<sequence precursor="true">MKLCCSVLALLLFGTNLAQAAEVDAVGVDFFEKKIRPVLVANCYQCHSASSKEIKGELRVDTKQGIRKGGETGPAVIPGKPGDSLLIQALRHEDGLEMPPKQKLSDDVIADFTKWVQLGAPDPREATASTVGKKINLAEAKKFWSLQPAKLTPPAAAQNAAWARTPIDRYVIAGLEANKLAPVADADKATLIRRLYFDLIGLPPTPEEVDAYVHDRSPKATEALVDRLLASPRFGERWGRHWLDVARFGESTGKERNVPYQYAWRYRNYVIDAFASDKPFDQFIREQIAGDLLPAATNEQQNEHITATGFLALSPRSLNERNPEQFAMDVADEQIDVTTRAFMAISVACARCHDHKFDPIQQQDYYALAGIFRSTQSFPGVKRGNNKTGYEGDFVSLVSTAKSAGSEADRRELARLDREIAEAKRDLARAKEALGDVPAVAPNRLAAKPKNKNKLAKENKRQKPNLANPFQKEERRLSELSNARTELEKKLTPPGENAMGVRESAKLMDCHINIRGEVNDLGDEVDRGLVRVLMYPGAPQIDKTHSGRLQLAAWIANRSNPLTARVMANRVWFHLFGRGLVETIDNFGALGETPSHPELLDYLAVRFMDQKWSTKQLIREIVLSRTYQLSSAHQAANYNSDPENKYLWRMSRRRLEAEAIRDAVLATSGRLNLERPAGSPVMKLSGELGRQIKGEELLQENTYRSCYLPMARGYVPEFLNVFDMADPELVTGQRDVTTVATQALYLMNSPVVQKMSEGAADRVLGNSKLTDDNQRIDYAFRLIVGHGATSDQMGEVQQFLNDYAATQAVGMKPEQRRQQAWTALCHTLYASAEFRYVY</sequence>
<keyword evidence="4" id="KW-0175">Coiled coil</keyword>
<dbReference type="AlphaFoldDB" id="A0A517YM26"/>
<name>A0A517YM26_9BACT</name>
<dbReference type="GO" id="GO:0009055">
    <property type="term" value="F:electron transfer activity"/>
    <property type="evidence" value="ECO:0007669"/>
    <property type="project" value="InterPro"/>
</dbReference>
<evidence type="ECO:0000256" key="1">
    <source>
        <dbReference type="ARBA" id="ARBA00022723"/>
    </source>
</evidence>
<evidence type="ECO:0000256" key="6">
    <source>
        <dbReference type="SAM" id="SignalP"/>
    </source>
</evidence>
<organism evidence="8 9">
    <name type="scientific">Anatilimnocola aggregata</name>
    <dbReference type="NCBI Taxonomy" id="2528021"/>
    <lineage>
        <taxon>Bacteria</taxon>
        <taxon>Pseudomonadati</taxon>
        <taxon>Planctomycetota</taxon>
        <taxon>Planctomycetia</taxon>
        <taxon>Pirellulales</taxon>
        <taxon>Pirellulaceae</taxon>
        <taxon>Anatilimnocola</taxon>
    </lineage>
</organism>
<feature type="signal peptide" evidence="6">
    <location>
        <begin position="1"/>
        <end position="20"/>
    </location>
</feature>
<keyword evidence="9" id="KW-1185">Reference proteome</keyword>
<dbReference type="Pfam" id="PF07587">
    <property type="entry name" value="PSD1"/>
    <property type="match status" value="1"/>
</dbReference>
<dbReference type="InterPro" id="IPR022655">
    <property type="entry name" value="DUF1553"/>
</dbReference>
<evidence type="ECO:0000256" key="2">
    <source>
        <dbReference type="ARBA" id="ARBA00023004"/>
    </source>
</evidence>
<evidence type="ECO:0000256" key="3">
    <source>
        <dbReference type="PROSITE-ProRule" id="PRU00433"/>
    </source>
</evidence>
<feature type="region of interest" description="Disordered" evidence="5">
    <location>
        <begin position="445"/>
        <end position="498"/>
    </location>
</feature>
<feature type="coiled-coil region" evidence="4">
    <location>
        <begin position="406"/>
        <end position="433"/>
    </location>
</feature>
<evidence type="ECO:0000256" key="5">
    <source>
        <dbReference type="SAM" id="MobiDB-lite"/>
    </source>
</evidence>
<keyword evidence="2 3" id="KW-0408">Iron</keyword>
<evidence type="ECO:0000313" key="9">
    <source>
        <dbReference type="Proteomes" id="UP000315017"/>
    </source>
</evidence>
<dbReference type="PROSITE" id="PS51007">
    <property type="entry name" value="CYTC"/>
    <property type="match status" value="1"/>
</dbReference>
<evidence type="ECO:0000259" key="7">
    <source>
        <dbReference type="PROSITE" id="PS51007"/>
    </source>
</evidence>
<keyword evidence="3" id="KW-0349">Heme</keyword>
<dbReference type="EMBL" id="CP036274">
    <property type="protein sequence ID" value="QDU31273.1"/>
    <property type="molecule type" value="Genomic_DNA"/>
</dbReference>
<gene>
    <name evidence="8" type="ORF">ETAA8_64260</name>
</gene>
<dbReference type="InterPro" id="IPR009056">
    <property type="entry name" value="Cyt_c-like_dom"/>
</dbReference>
<keyword evidence="1 3" id="KW-0479">Metal-binding</keyword>
<dbReference type="PANTHER" id="PTHR35889:SF3">
    <property type="entry name" value="F-BOX DOMAIN-CONTAINING PROTEIN"/>
    <property type="match status" value="1"/>
</dbReference>
<feature type="chain" id="PRO_5022218777" evidence="6">
    <location>
        <begin position="21"/>
        <end position="838"/>
    </location>
</feature>
<dbReference type="GO" id="GO:0046872">
    <property type="term" value="F:metal ion binding"/>
    <property type="evidence" value="ECO:0007669"/>
    <property type="project" value="UniProtKB-KW"/>
</dbReference>
<dbReference type="Pfam" id="PF07635">
    <property type="entry name" value="PSCyt1"/>
    <property type="match status" value="1"/>
</dbReference>
<dbReference type="Pfam" id="PF07583">
    <property type="entry name" value="PSCyt2"/>
    <property type="match status" value="1"/>
</dbReference>
<dbReference type="GO" id="GO:0020037">
    <property type="term" value="F:heme binding"/>
    <property type="evidence" value="ECO:0007669"/>
    <property type="project" value="InterPro"/>
</dbReference>
<accession>A0A517YM26</accession>
<dbReference type="InterPro" id="IPR011444">
    <property type="entry name" value="DUF1549"/>
</dbReference>
<dbReference type="PANTHER" id="PTHR35889">
    <property type="entry name" value="CYCLOINULO-OLIGOSACCHARIDE FRUCTANOTRANSFERASE-RELATED"/>
    <property type="match status" value="1"/>
</dbReference>
<dbReference type="Proteomes" id="UP000315017">
    <property type="component" value="Chromosome"/>
</dbReference>